<feature type="compositionally biased region" description="Low complexity" evidence="1">
    <location>
        <begin position="170"/>
        <end position="186"/>
    </location>
</feature>
<dbReference type="Proteomes" id="UP001610563">
    <property type="component" value="Unassembled WGS sequence"/>
</dbReference>
<organism evidence="3 4">
    <name type="scientific">Aspergillus keveii</name>
    <dbReference type="NCBI Taxonomy" id="714993"/>
    <lineage>
        <taxon>Eukaryota</taxon>
        <taxon>Fungi</taxon>
        <taxon>Dikarya</taxon>
        <taxon>Ascomycota</taxon>
        <taxon>Pezizomycotina</taxon>
        <taxon>Eurotiomycetes</taxon>
        <taxon>Eurotiomycetidae</taxon>
        <taxon>Eurotiales</taxon>
        <taxon>Aspergillaceae</taxon>
        <taxon>Aspergillus</taxon>
        <taxon>Aspergillus subgen. Nidulantes</taxon>
    </lineage>
</organism>
<reference evidence="3 4" key="1">
    <citation type="submission" date="2024-07" db="EMBL/GenBank/DDBJ databases">
        <title>Section-level genome sequencing and comparative genomics of Aspergillus sections Usti and Cavernicolus.</title>
        <authorList>
            <consortium name="Lawrence Berkeley National Laboratory"/>
            <person name="Nybo J.L."/>
            <person name="Vesth T.C."/>
            <person name="Theobald S."/>
            <person name="Frisvad J.C."/>
            <person name="Larsen T.O."/>
            <person name="Kjaerboelling I."/>
            <person name="Rothschild-Mancinelli K."/>
            <person name="Lyhne E.K."/>
            <person name="Kogle M.E."/>
            <person name="Barry K."/>
            <person name="Clum A."/>
            <person name="Na H."/>
            <person name="Ledsgaard L."/>
            <person name="Lin J."/>
            <person name="Lipzen A."/>
            <person name="Kuo A."/>
            <person name="Riley R."/>
            <person name="Mondo S."/>
            <person name="Labutti K."/>
            <person name="Haridas S."/>
            <person name="Pangalinan J."/>
            <person name="Salamov A.A."/>
            <person name="Simmons B.A."/>
            <person name="Magnuson J.K."/>
            <person name="Chen J."/>
            <person name="Drula E."/>
            <person name="Henrissat B."/>
            <person name="Wiebenga A."/>
            <person name="Lubbers R.J."/>
            <person name="Gomes A.C."/>
            <person name="Makela M.R."/>
            <person name="Stajich J."/>
            <person name="Grigoriev I.V."/>
            <person name="Mortensen U.H."/>
            <person name="De Vries R.P."/>
            <person name="Baker S.E."/>
            <person name="Andersen M.R."/>
        </authorList>
    </citation>
    <scope>NUCLEOTIDE SEQUENCE [LARGE SCALE GENOMIC DNA]</scope>
    <source>
        <strain evidence="3 4">CBS 209.92</strain>
    </source>
</reference>
<sequence length="223" mass="24393">MAPPTLALDPQWSYIYCYITCRTFIFDSPFSRRPIQHGLQSPEPEIIMTSFIEDLWSSIFTAGPTPTLLLATNVSFAALQTLLLALLLATYSIHFVFLSIISGGLWYMINWFAREVTQAQTQAAEQEASTEKASAEGKKVAQSDSRARETPDGADSDTETEGLLNRKCVQASASTPQSTSASTTLQVPRSANEARKRLSMSGDSSGYASTDSEWEKVDDSNGN</sequence>
<protein>
    <submittedName>
        <fullName evidence="3">ER protein Pkr1-domain-containing protein</fullName>
    </submittedName>
</protein>
<evidence type="ECO:0000313" key="3">
    <source>
        <dbReference type="EMBL" id="KAL2799066.1"/>
    </source>
</evidence>
<feature type="compositionally biased region" description="Basic and acidic residues" evidence="1">
    <location>
        <begin position="213"/>
        <end position="223"/>
    </location>
</feature>
<keyword evidence="2" id="KW-0472">Membrane</keyword>
<accession>A0ABR4GJJ6</accession>
<evidence type="ECO:0000256" key="1">
    <source>
        <dbReference type="SAM" id="MobiDB-lite"/>
    </source>
</evidence>
<feature type="transmembrane region" description="Helical" evidence="2">
    <location>
        <begin position="95"/>
        <end position="113"/>
    </location>
</feature>
<proteinExistence type="predicted"/>
<comment type="caution">
    <text evidence="3">The sequence shown here is derived from an EMBL/GenBank/DDBJ whole genome shotgun (WGS) entry which is preliminary data.</text>
</comment>
<keyword evidence="2" id="KW-0812">Transmembrane</keyword>
<evidence type="ECO:0000256" key="2">
    <source>
        <dbReference type="SAM" id="Phobius"/>
    </source>
</evidence>
<dbReference type="PANTHER" id="PTHR28251">
    <property type="entry name" value="V-TYPE ATPASE ASSEMBLY FACTOR PKR1"/>
    <property type="match status" value="1"/>
</dbReference>
<gene>
    <name evidence="3" type="ORF">BJX66DRAFT_333375</name>
</gene>
<name>A0ABR4GJJ6_9EURO</name>
<evidence type="ECO:0000313" key="4">
    <source>
        <dbReference type="Proteomes" id="UP001610563"/>
    </source>
</evidence>
<feature type="compositionally biased region" description="Basic and acidic residues" evidence="1">
    <location>
        <begin position="129"/>
        <end position="151"/>
    </location>
</feature>
<feature type="region of interest" description="Disordered" evidence="1">
    <location>
        <begin position="123"/>
        <end position="223"/>
    </location>
</feature>
<dbReference type="PANTHER" id="PTHR28251:SF1">
    <property type="entry name" value="V-TYPE ATPASE ASSEMBLY FACTOR PKR1"/>
    <property type="match status" value="1"/>
</dbReference>
<feature type="compositionally biased region" description="Polar residues" evidence="1">
    <location>
        <begin position="201"/>
        <end position="211"/>
    </location>
</feature>
<dbReference type="InterPro" id="IPR013945">
    <property type="entry name" value="Pkr1"/>
</dbReference>
<keyword evidence="2" id="KW-1133">Transmembrane helix</keyword>
<keyword evidence="4" id="KW-1185">Reference proteome</keyword>
<dbReference type="Pfam" id="PF08636">
    <property type="entry name" value="Pkr1"/>
    <property type="match status" value="1"/>
</dbReference>
<dbReference type="EMBL" id="JBFTWV010000009">
    <property type="protein sequence ID" value="KAL2799066.1"/>
    <property type="molecule type" value="Genomic_DNA"/>
</dbReference>